<dbReference type="OrthoDB" id="9838932at2"/>
<organism evidence="2 3">
    <name type="scientific">Marinomonas mediterranea (strain ATCC 700492 / JCM 21426 / NBRC 103028 / MMB-1)</name>
    <dbReference type="NCBI Taxonomy" id="717774"/>
    <lineage>
        <taxon>Bacteria</taxon>
        <taxon>Pseudomonadati</taxon>
        <taxon>Pseudomonadota</taxon>
        <taxon>Gammaproteobacteria</taxon>
        <taxon>Oceanospirillales</taxon>
        <taxon>Oceanospirillaceae</taxon>
        <taxon>Marinomonas</taxon>
    </lineage>
</organism>
<evidence type="ECO:0000313" key="3">
    <source>
        <dbReference type="Proteomes" id="UP000001062"/>
    </source>
</evidence>
<keyword evidence="1" id="KW-0472">Membrane</keyword>
<proteinExistence type="predicted"/>
<sequence>MKLEDRLITYYGTVLMLASIYYAFAFFFLVVNDIPMYLDWLVSYPTDGNYMGMLLFYGSGVVTPAVCALSGRKLSTVRVIEYPLLVAFIWISIWNFIGHILLVLGFGVYLFKLLSKRGSDRIKVKRK</sequence>
<name>F2K2P1_MARM1</name>
<dbReference type="STRING" id="717774.Marme_1925"/>
<dbReference type="AlphaFoldDB" id="F2K2P1"/>
<dbReference type="Proteomes" id="UP000001062">
    <property type="component" value="Chromosome"/>
</dbReference>
<dbReference type="HOGENOM" id="CLU_1967919_0_0_6"/>
<keyword evidence="1" id="KW-0812">Transmembrane</keyword>
<reference evidence="2 3" key="1">
    <citation type="journal article" date="2012" name="Stand. Genomic Sci.">
        <title>Complete genome sequence of the melanogenic marine bacterium Marinomonas mediterranea type strain (MMB-1(T)).</title>
        <authorList>
            <person name="Lucas-Elio P."/>
            <person name="Goodwin L."/>
            <person name="Woyke T."/>
            <person name="Pitluck S."/>
            <person name="Nolan M."/>
            <person name="Kyrpides N.C."/>
            <person name="Detter J.C."/>
            <person name="Copeland A."/>
            <person name="Teshima H."/>
            <person name="Bruce D."/>
            <person name="Detter C."/>
            <person name="Tapia R."/>
            <person name="Han S."/>
            <person name="Land M.L."/>
            <person name="Ivanova N."/>
            <person name="Mikhailova N."/>
            <person name="Johnston A.W."/>
            <person name="Sanchez-Amat A."/>
        </authorList>
    </citation>
    <scope>NUCLEOTIDE SEQUENCE [LARGE SCALE GENOMIC DNA]</scope>
    <source>
        <strain evidence="3">ATCC 700492 / JCM 21426 / NBRC 103028 / MMB-1</strain>
    </source>
</reference>
<evidence type="ECO:0000256" key="1">
    <source>
        <dbReference type="SAM" id="Phobius"/>
    </source>
</evidence>
<accession>F2K2P1</accession>
<gene>
    <name evidence="2" type="ordered locus">Marme_1925</name>
</gene>
<feature type="transmembrane region" description="Helical" evidence="1">
    <location>
        <begin position="82"/>
        <end position="111"/>
    </location>
</feature>
<keyword evidence="1" id="KW-1133">Transmembrane helix</keyword>
<feature type="transmembrane region" description="Helical" evidence="1">
    <location>
        <begin position="7"/>
        <end position="30"/>
    </location>
</feature>
<dbReference type="EMBL" id="CP002583">
    <property type="protein sequence ID" value="ADZ91174.1"/>
    <property type="molecule type" value="Genomic_DNA"/>
</dbReference>
<dbReference type="KEGG" id="mme:Marme_1925"/>
<evidence type="ECO:0000313" key="2">
    <source>
        <dbReference type="EMBL" id="ADZ91174.1"/>
    </source>
</evidence>
<dbReference type="RefSeq" id="WP_013661079.1">
    <property type="nucleotide sequence ID" value="NC_015276.1"/>
</dbReference>
<keyword evidence="3" id="KW-1185">Reference proteome</keyword>
<dbReference type="PATRIC" id="fig|717774.3.peg.1985"/>
<protein>
    <submittedName>
        <fullName evidence="2">Uncharacterized protein</fullName>
    </submittedName>
</protein>
<feature type="transmembrane region" description="Helical" evidence="1">
    <location>
        <begin position="50"/>
        <end position="70"/>
    </location>
</feature>